<organism evidence="1">
    <name type="scientific">Panicum hallii</name>
    <dbReference type="NCBI Taxonomy" id="206008"/>
    <lineage>
        <taxon>Eukaryota</taxon>
        <taxon>Viridiplantae</taxon>
        <taxon>Streptophyta</taxon>
        <taxon>Embryophyta</taxon>
        <taxon>Tracheophyta</taxon>
        <taxon>Spermatophyta</taxon>
        <taxon>Magnoliopsida</taxon>
        <taxon>Liliopsida</taxon>
        <taxon>Poales</taxon>
        <taxon>Poaceae</taxon>
        <taxon>PACMAD clade</taxon>
        <taxon>Panicoideae</taxon>
        <taxon>Panicodae</taxon>
        <taxon>Paniceae</taxon>
        <taxon>Panicinae</taxon>
        <taxon>Panicum</taxon>
        <taxon>Panicum sect. Panicum</taxon>
    </lineage>
</organism>
<accession>A0A2T8KMP8</accession>
<dbReference type="EMBL" id="CM008047">
    <property type="protein sequence ID" value="PVH63440.1"/>
    <property type="molecule type" value="Genomic_DNA"/>
</dbReference>
<dbReference type="Proteomes" id="UP000243499">
    <property type="component" value="Chromosome 2"/>
</dbReference>
<evidence type="ECO:0000313" key="1">
    <source>
        <dbReference type="EMBL" id="PVH63440.1"/>
    </source>
</evidence>
<name>A0A2T8KMP8_9POAL</name>
<dbReference type="Gramene" id="PVH63440">
    <property type="protein sequence ID" value="PVH63440"/>
    <property type="gene ID" value="PAHAL_2G029200"/>
</dbReference>
<protein>
    <submittedName>
        <fullName evidence="1">Uncharacterized protein</fullName>
    </submittedName>
</protein>
<gene>
    <name evidence="1" type="ORF">PAHAL_2G029200</name>
</gene>
<proteinExistence type="predicted"/>
<dbReference type="AlphaFoldDB" id="A0A2T8KMP8"/>
<sequence>MVTAQHPNSVNKAYEHAMHYELALESASKKSRVVPRCRIPKERARLTSNYRFLSTYEICTRKTEVERDREETSKANFT</sequence>
<reference evidence="1" key="1">
    <citation type="submission" date="2018-04" db="EMBL/GenBank/DDBJ databases">
        <title>WGS assembly of Panicum hallii.</title>
        <authorList>
            <person name="Lovell J."/>
            <person name="Jenkins J."/>
            <person name="Lowry D."/>
            <person name="Mamidi S."/>
            <person name="Sreedasyam A."/>
            <person name="Weng X."/>
            <person name="Barry K."/>
            <person name="Bonette J."/>
            <person name="Campitelli B."/>
            <person name="Daum C."/>
            <person name="Gordon S."/>
            <person name="Gould B."/>
            <person name="Lipzen A."/>
            <person name="Macqueen A."/>
            <person name="Palacio-Mejia J."/>
            <person name="Plott C."/>
            <person name="Shakirov E."/>
            <person name="Shu S."/>
            <person name="Yoshinaga Y."/>
            <person name="Zane M."/>
            <person name="Rokhsar D."/>
            <person name="Grimwood J."/>
            <person name="Schmutz J."/>
            <person name="Juenger T."/>
        </authorList>
    </citation>
    <scope>NUCLEOTIDE SEQUENCE [LARGE SCALE GENOMIC DNA]</scope>
    <source>
        <strain evidence="1">FIL2</strain>
    </source>
</reference>